<dbReference type="Proteomes" id="UP000177690">
    <property type="component" value="Unassembled WGS sequence"/>
</dbReference>
<protein>
    <submittedName>
        <fullName evidence="2">Uncharacterized protein</fullName>
    </submittedName>
</protein>
<evidence type="ECO:0000313" key="2">
    <source>
        <dbReference type="EMBL" id="OGY67935.1"/>
    </source>
</evidence>
<dbReference type="STRING" id="1798409.A3I24_02090"/>
<evidence type="ECO:0000256" key="1">
    <source>
        <dbReference type="SAM" id="Phobius"/>
    </source>
</evidence>
<evidence type="ECO:0000313" key="3">
    <source>
        <dbReference type="Proteomes" id="UP000177690"/>
    </source>
</evidence>
<feature type="transmembrane region" description="Helical" evidence="1">
    <location>
        <begin position="79"/>
        <end position="102"/>
    </location>
</feature>
<accession>A0A1G1ZTY3</accession>
<organism evidence="2 3">
    <name type="scientific">Candidatus Harrisonbacteria bacterium RIFCSPLOWO2_02_FULL_41_13b</name>
    <dbReference type="NCBI Taxonomy" id="1798409"/>
    <lineage>
        <taxon>Bacteria</taxon>
        <taxon>Candidatus Harrisoniibacteriota</taxon>
    </lineage>
</organism>
<name>A0A1G1ZTY3_9BACT</name>
<sequence length="142" mass="15613">MTAAKLLGYNYSIMKLALNLIAVLAFTAITVFGLMAMDHSGGHYGCIAARASGAICPDASPWAVIGMHLKAFQSFSNAVFNPIFTIFILAIFAIFFSIFWLLQKNKTGLLIGFRESFKRTVFSFAGQVIRWISLHENSPALI</sequence>
<dbReference type="EMBL" id="MHJL01000011">
    <property type="protein sequence ID" value="OGY67935.1"/>
    <property type="molecule type" value="Genomic_DNA"/>
</dbReference>
<comment type="caution">
    <text evidence="2">The sequence shown here is derived from an EMBL/GenBank/DDBJ whole genome shotgun (WGS) entry which is preliminary data.</text>
</comment>
<dbReference type="AlphaFoldDB" id="A0A1G1ZTY3"/>
<keyword evidence="1" id="KW-1133">Transmembrane helix</keyword>
<reference evidence="2 3" key="1">
    <citation type="journal article" date="2016" name="Nat. Commun.">
        <title>Thousands of microbial genomes shed light on interconnected biogeochemical processes in an aquifer system.</title>
        <authorList>
            <person name="Anantharaman K."/>
            <person name="Brown C.T."/>
            <person name="Hug L.A."/>
            <person name="Sharon I."/>
            <person name="Castelle C.J."/>
            <person name="Probst A.J."/>
            <person name="Thomas B.C."/>
            <person name="Singh A."/>
            <person name="Wilkins M.J."/>
            <person name="Karaoz U."/>
            <person name="Brodie E.L."/>
            <person name="Williams K.H."/>
            <person name="Hubbard S.S."/>
            <person name="Banfield J.F."/>
        </authorList>
    </citation>
    <scope>NUCLEOTIDE SEQUENCE [LARGE SCALE GENOMIC DNA]</scope>
</reference>
<keyword evidence="1" id="KW-0812">Transmembrane</keyword>
<gene>
    <name evidence="2" type="ORF">A3I24_02090</name>
</gene>
<keyword evidence="1" id="KW-0472">Membrane</keyword>
<proteinExistence type="predicted"/>
<feature type="transmembrane region" description="Helical" evidence="1">
    <location>
        <begin position="16"/>
        <end position="35"/>
    </location>
</feature>